<dbReference type="Gene3D" id="3.10.290.10">
    <property type="entry name" value="RNA-binding S4 domain"/>
    <property type="match status" value="1"/>
</dbReference>
<dbReference type="EC" id="5.4.99.-" evidence="4"/>
<evidence type="ECO:0000313" key="7">
    <source>
        <dbReference type="Proteomes" id="UP000006901"/>
    </source>
</evidence>
<name>A0A0H3C2N2_BORBZ</name>
<evidence type="ECO:0000256" key="3">
    <source>
        <dbReference type="PROSITE-ProRule" id="PRU00182"/>
    </source>
</evidence>
<dbReference type="InterPro" id="IPR018496">
    <property type="entry name" value="PsdUridine_synth_RsuA/RluB_CS"/>
</dbReference>
<evidence type="ECO:0000259" key="5">
    <source>
        <dbReference type="SMART" id="SM00363"/>
    </source>
</evidence>
<dbReference type="PROSITE" id="PS01149">
    <property type="entry name" value="PSI_RSU"/>
    <property type="match status" value="1"/>
</dbReference>
<dbReference type="KEGG" id="bbz:BbuZS7_0129"/>
<dbReference type="PANTHER" id="PTHR47683">
    <property type="entry name" value="PSEUDOURIDINE SYNTHASE FAMILY PROTEIN-RELATED"/>
    <property type="match status" value="1"/>
</dbReference>
<protein>
    <recommendedName>
        <fullName evidence="4">Pseudouridine synthase</fullName>
        <ecNumber evidence="4">5.4.99.-</ecNumber>
    </recommendedName>
</protein>
<dbReference type="Gene3D" id="3.30.70.1560">
    <property type="entry name" value="Alpha-L RNA-binding motif"/>
    <property type="match status" value="1"/>
</dbReference>
<dbReference type="Gene3D" id="3.30.70.580">
    <property type="entry name" value="Pseudouridine synthase I, catalytic domain, N-terminal subdomain"/>
    <property type="match status" value="1"/>
</dbReference>
<dbReference type="EMBL" id="CP001205">
    <property type="protein sequence ID" value="ACK74823.1"/>
    <property type="molecule type" value="Genomic_DNA"/>
</dbReference>
<keyword evidence="2 4" id="KW-0413">Isomerase</keyword>
<evidence type="ECO:0000256" key="1">
    <source>
        <dbReference type="ARBA" id="ARBA00008348"/>
    </source>
</evidence>
<evidence type="ECO:0000256" key="2">
    <source>
        <dbReference type="ARBA" id="ARBA00023235"/>
    </source>
</evidence>
<organism evidence="6 7">
    <name type="scientific">Borreliella burgdorferi (strain ZS7)</name>
    <name type="common">Borrelia burgdorferi</name>
    <dbReference type="NCBI Taxonomy" id="445985"/>
    <lineage>
        <taxon>Bacteria</taxon>
        <taxon>Pseudomonadati</taxon>
        <taxon>Spirochaetota</taxon>
        <taxon>Spirochaetia</taxon>
        <taxon>Spirochaetales</taxon>
        <taxon>Borreliaceae</taxon>
        <taxon>Borreliella</taxon>
    </lineage>
</organism>
<dbReference type="InterPro" id="IPR002942">
    <property type="entry name" value="S4_RNA-bd"/>
</dbReference>
<evidence type="ECO:0000313" key="6">
    <source>
        <dbReference type="EMBL" id="ACK74823.1"/>
    </source>
</evidence>
<dbReference type="InterPro" id="IPR042092">
    <property type="entry name" value="PsdUridine_s_RsuA/RluB/E/F_cat"/>
</dbReference>
<accession>A0A0H3C2N2</accession>
<dbReference type="InterPro" id="IPR000748">
    <property type="entry name" value="PsdUridine_synth_RsuA/RluB/E/F"/>
</dbReference>
<dbReference type="Proteomes" id="UP000006901">
    <property type="component" value="Chromosome"/>
</dbReference>
<dbReference type="PANTHER" id="PTHR47683:SF2">
    <property type="entry name" value="RNA-BINDING S4 DOMAIN-CONTAINING PROTEIN"/>
    <property type="match status" value="1"/>
</dbReference>
<sequence>MIALKAPRVHVFLAEKGVGSRRFCEELIRKKLVKVNNTIAKLGDKVALGDRIIYKKQIFVFKDFQINNRIYLALNKPRNYLCSNFDVDGRKLAISLVQPLFKERVFSIGRLDFKSSGLLLFTNDGKFANDIIHPRQKVEREYIIESKKDIDENLLISFKSGIKVKKEFFKLKSYEILNKNSARLILDEGKNREIRKVFLSKNIFLKKIHRIRIGNINLDSLKEGQVKIVPLSKINSLKSRLEKLNDNSN</sequence>
<dbReference type="NCBIfam" id="TIGR00093">
    <property type="entry name" value="pseudouridine synthase"/>
    <property type="match status" value="1"/>
</dbReference>
<dbReference type="GeneID" id="56568089"/>
<dbReference type="InterPro" id="IPR020094">
    <property type="entry name" value="TruA/RsuA/RluB/E/F_N"/>
</dbReference>
<gene>
    <name evidence="6" type="ordered locus">BbuZS7_0129</name>
</gene>
<dbReference type="PROSITE" id="PS50889">
    <property type="entry name" value="S4"/>
    <property type="match status" value="1"/>
</dbReference>
<dbReference type="InterPro" id="IPR050343">
    <property type="entry name" value="RsuA_PseudoU_synthase"/>
</dbReference>
<dbReference type="RefSeq" id="WP_002658215.1">
    <property type="nucleotide sequence ID" value="NC_011728.1"/>
</dbReference>
<dbReference type="GO" id="GO:0120159">
    <property type="term" value="F:rRNA pseudouridine synthase activity"/>
    <property type="evidence" value="ECO:0007669"/>
    <property type="project" value="UniProtKB-ARBA"/>
</dbReference>
<dbReference type="HOGENOM" id="CLU_024979_1_2_12"/>
<dbReference type="Pfam" id="PF00849">
    <property type="entry name" value="PseudoU_synth_2"/>
    <property type="match status" value="1"/>
</dbReference>
<dbReference type="GO" id="GO:0000455">
    <property type="term" value="P:enzyme-directed rRNA pseudouridine synthesis"/>
    <property type="evidence" value="ECO:0007669"/>
    <property type="project" value="UniProtKB-ARBA"/>
</dbReference>
<proteinExistence type="inferred from homology"/>
<dbReference type="InterPro" id="IPR036986">
    <property type="entry name" value="S4_RNA-bd_sf"/>
</dbReference>
<dbReference type="SMART" id="SM00363">
    <property type="entry name" value="S4"/>
    <property type="match status" value="1"/>
</dbReference>
<dbReference type="Pfam" id="PF01479">
    <property type="entry name" value="S4"/>
    <property type="match status" value="1"/>
</dbReference>
<dbReference type="SUPFAM" id="SSF55174">
    <property type="entry name" value="Alpha-L RNA-binding motif"/>
    <property type="match status" value="1"/>
</dbReference>
<dbReference type="InterPro" id="IPR020103">
    <property type="entry name" value="PsdUridine_synth_cat_dom_sf"/>
</dbReference>
<dbReference type="InterPro" id="IPR006145">
    <property type="entry name" value="PsdUridine_synth_RsuA/RluA"/>
</dbReference>
<dbReference type="AlphaFoldDB" id="A0A0H3C2N2"/>
<evidence type="ECO:0000256" key="4">
    <source>
        <dbReference type="RuleBase" id="RU003887"/>
    </source>
</evidence>
<feature type="domain" description="RNA-binding S4" evidence="5">
    <location>
        <begin position="7"/>
        <end position="66"/>
    </location>
</feature>
<keyword evidence="3" id="KW-0694">RNA-binding</keyword>
<comment type="similarity">
    <text evidence="1 4">Belongs to the pseudouridine synthase RsuA family.</text>
</comment>
<dbReference type="SUPFAM" id="SSF55120">
    <property type="entry name" value="Pseudouridine synthase"/>
    <property type="match status" value="1"/>
</dbReference>
<dbReference type="GO" id="GO:0003723">
    <property type="term" value="F:RNA binding"/>
    <property type="evidence" value="ECO:0007669"/>
    <property type="project" value="UniProtKB-KW"/>
</dbReference>
<dbReference type="CDD" id="cd00165">
    <property type="entry name" value="S4"/>
    <property type="match status" value="1"/>
</dbReference>
<reference evidence="6 7" key="1">
    <citation type="journal article" date="2011" name="J. Bacteriol.">
        <title>Whole-genome sequences of thirteen isolates of Borrelia burgdorferi.</title>
        <authorList>
            <person name="Schutzer S.E."/>
            <person name="Fraser-Liggett C.M."/>
            <person name="Casjens S.R."/>
            <person name="Qiu W.G."/>
            <person name="Dunn J.J."/>
            <person name="Mongodin E.F."/>
            <person name="Luft B.J."/>
        </authorList>
    </citation>
    <scope>NUCLEOTIDE SEQUENCE [LARGE SCALE GENOMIC DNA]</scope>
    <source>
        <strain evidence="6 7">ZS7</strain>
    </source>
</reference>